<proteinExistence type="predicted"/>
<protein>
    <submittedName>
        <fullName evidence="1">Uncharacterized protein</fullName>
    </submittedName>
</protein>
<gene>
    <name evidence="1" type="ORF">EGD98_03915</name>
</gene>
<evidence type="ECO:0000313" key="2">
    <source>
        <dbReference type="Proteomes" id="UP000783863"/>
    </source>
</evidence>
<reference evidence="1" key="1">
    <citation type="submission" date="2021-06" db="EMBL/GenBank/DDBJ databases">
        <title>Halomicroarcula sp. F24A a new haloarchaeum isolated from saline soil.</title>
        <authorList>
            <person name="Duran-Viseras A."/>
            <person name="Sanchez-Porro C."/>
            <person name="Ventosa A."/>
        </authorList>
    </citation>
    <scope>NUCLEOTIDE SEQUENCE</scope>
    <source>
        <strain evidence="1">F24A</strain>
    </source>
</reference>
<dbReference type="Proteomes" id="UP000783863">
    <property type="component" value="Unassembled WGS sequence"/>
</dbReference>
<keyword evidence="2" id="KW-1185">Reference proteome</keyword>
<dbReference type="RefSeq" id="WP_220587046.1">
    <property type="nucleotide sequence ID" value="NZ_RKLQ01000001.1"/>
</dbReference>
<name>A0A8J8C715_9EURY</name>
<organism evidence="1 2">
    <name type="scientific">Haloarcula salinisoli</name>
    <dbReference type="NCBI Taxonomy" id="2487746"/>
    <lineage>
        <taxon>Archaea</taxon>
        <taxon>Methanobacteriati</taxon>
        <taxon>Methanobacteriota</taxon>
        <taxon>Stenosarchaea group</taxon>
        <taxon>Halobacteria</taxon>
        <taxon>Halobacteriales</taxon>
        <taxon>Haloarculaceae</taxon>
        <taxon>Haloarcula</taxon>
    </lineage>
</organism>
<evidence type="ECO:0000313" key="1">
    <source>
        <dbReference type="EMBL" id="MBX0302817.1"/>
    </source>
</evidence>
<accession>A0A8J8C715</accession>
<sequence length="91" mass="10146">MHSTKQAMICKATIEANSTTLVTRFAGLPGEEFKLTNLTVDSNPDADVEFQKVYGWREVSNEDGKQAVKINETAGTSFDLSWELHKRPAED</sequence>
<dbReference type="EMBL" id="RKLQ01000001">
    <property type="protein sequence ID" value="MBX0302817.1"/>
    <property type="molecule type" value="Genomic_DNA"/>
</dbReference>
<comment type="caution">
    <text evidence="1">The sequence shown here is derived from an EMBL/GenBank/DDBJ whole genome shotgun (WGS) entry which is preliminary data.</text>
</comment>
<dbReference type="AlphaFoldDB" id="A0A8J8C715"/>